<reference evidence="1 2" key="1">
    <citation type="journal article" date="2016" name="Nat. Commun.">
        <title>Thousands of microbial genomes shed light on interconnected biogeochemical processes in an aquifer system.</title>
        <authorList>
            <person name="Anantharaman K."/>
            <person name="Brown C.T."/>
            <person name="Hug L.A."/>
            <person name="Sharon I."/>
            <person name="Castelle C.J."/>
            <person name="Probst A.J."/>
            <person name="Thomas B.C."/>
            <person name="Singh A."/>
            <person name="Wilkins M.J."/>
            <person name="Karaoz U."/>
            <person name="Brodie E.L."/>
            <person name="Williams K.H."/>
            <person name="Hubbard S.S."/>
            <person name="Banfield J.F."/>
        </authorList>
    </citation>
    <scope>NUCLEOTIDE SEQUENCE [LARGE SCALE GENOMIC DNA]</scope>
</reference>
<evidence type="ECO:0000313" key="2">
    <source>
        <dbReference type="Proteomes" id="UP000179266"/>
    </source>
</evidence>
<dbReference type="AlphaFoldDB" id="A0A1F7RTC2"/>
<accession>A0A1F7RTC2</accession>
<protein>
    <submittedName>
        <fullName evidence="1">Uncharacterized protein</fullName>
    </submittedName>
</protein>
<dbReference type="EMBL" id="MGDD01000203">
    <property type="protein sequence ID" value="OGL44815.1"/>
    <property type="molecule type" value="Genomic_DNA"/>
</dbReference>
<proteinExistence type="predicted"/>
<gene>
    <name evidence="1" type="ORF">A2161_02175</name>
</gene>
<comment type="caution">
    <text evidence="1">The sequence shown here is derived from an EMBL/GenBank/DDBJ whole genome shotgun (WGS) entry which is preliminary data.</text>
</comment>
<name>A0A1F7RTC2_9BACT</name>
<dbReference type="Proteomes" id="UP000179266">
    <property type="component" value="Unassembled WGS sequence"/>
</dbReference>
<sequence>MVEIIGQFNGQNELSTKLIKNIVIASNFDYENAAWFDIGEGVKASFVSFDLLIKMKEKAGRDKDKIDLNNLKHIREIHEEEIEKQEK</sequence>
<organism evidence="1 2">
    <name type="scientific">Candidatus Schekmanbacteria bacterium RBG_13_48_7</name>
    <dbReference type="NCBI Taxonomy" id="1817878"/>
    <lineage>
        <taxon>Bacteria</taxon>
        <taxon>Candidatus Schekmaniibacteriota</taxon>
    </lineage>
</organism>
<evidence type="ECO:0000313" key="1">
    <source>
        <dbReference type="EMBL" id="OGL44815.1"/>
    </source>
</evidence>